<comment type="caution">
    <text evidence="1">The sequence shown here is derived from an EMBL/GenBank/DDBJ whole genome shotgun (WGS) entry which is preliminary data.</text>
</comment>
<organism evidence="1 2">
    <name type="scientific">Mycolicibacterium fallax</name>
    <name type="common">Mycobacterium fallax</name>
    <dbReference type="NCBI Taxonomy" id="1793"/>
    <lineage>
        <taxon>Bacteria</taxon>
        <taxon>Bacillati</taxon>
        <taxon>Actinomycetota</taxon>
        <taxon>Actinomycetes</taxon>
        <taxon>Mycobacteriales</taxon>
        <taxon>Mycobacteriaceae</taxon>
        <taxon>Mycolicibacterium</taxon>
    </lineage>
</organism>
<sequence>MFRRLRQRIGAAAALTMGFLRGQVVRVGTACDISVCQIRHIVRVGPQSAAIDDSFRGTVW</sequence>
<protein>
    <submittedName>
        <fullName evidence="1">Uncharacterized protein</fullName>
    </submittedName>
</protein>
<accession>A0A1X1R8T4</accession>
<name>A0A1X1R8T4_MYCFA</name>
<evidence type="ECO:0000313" key="1">
    <source>
        <dbReference type="EMBL" id="ORV01348.1"/>
    </source>
</evidence>
<reference evidence="1 2" key="1">
    <citation type="submission" date="2016-01" db="EMBL/GenBank/DDBJ databases">
        <title>The new phylogeny of the genus Mycobacterium.</title>
        <authorList>
            <person name="Tarcisio F."/>
            <person name="Conor M."/>
            <person name="Antonella G."/>
            <person name="Elisabetta G."/>
            <person name="Giulia F.S."/>
            <person name="Sara T."/>
            <person name="Anna F."/>
            <person name="Clotilde B."/>
            <person name="Roberto B."/>
            <person name="Veronica D.S."/>
            <person name="Fabio R."/>
            <person name="Monica P."/>
            <person name="Olivier J."/>
            <person name="Enrico T."/>
            <person name="Nicola S."/>
        </authorList>
    </citation>
    <scope>NUCLEOTIDE SEQUENCE [LARGE SCALE GENOMIC DNA]</scope>
    <source>
        <strain evidence="1 2">DSM 44179</strain>
    </source>
</reference>
<proteinExistence type="predicted"/>
<evidence type="ECO:0000313" key="2">
    <source>
        <dbReference type="Proteomes" id="UP000193484"/>
    </source>
</evidence>
<dbReference type="EMBL" id="LQOJ01000046">
    <property type="protein sequence ID" value="ORV01348.1"/>
    <property type="molecule type" value="Genomic_DNA"/>
</dbReference>
<keyword evidence="2" id="KW-1185">Reference proteome</keyword>
<gene>
    <name evidence="1" type="ORF">AWC04_13895</name>
</gene>
<dbReference type="AlphaFoldDB" id="A0A1X1R8T4"/>
<dbReference type="Proteomes" id="UP000193484">
    <property type="component" value="Unassembled WGS sequence"/>
</dbReference>